<evidence type="ECO:0000313" key="2">
    <source>
        <dbReference type="EMBL" id="EQD45475.1"/>
    </source>
</evidence>
<feature type="domain" description="SpoVR protein-like N-terminal" evidence="1">
    <location>
        <begin position="5"/>
        <end position="62"/>
    </location>
</feature>
<protein>
    <submittedName>
        <fullName evidence="2">Stage V sporulation protein R</fullName>
    </submittedName>
</protein>
<sequence length="69" mass="8187">MSAMEWQDYTARIEQLALESGLRFHPVEFEAVPDSFMMEVAVYGLPVRMPHWSFGVRYIYQLIQRHMGH</sequence>
<dbReference type="InterPro" id="IPR056174">
    <property type="entry name" value="SpoVR_N"/>
</dbReference>
<accession>T1ATX2</accession>
<comment type="caution">
    <text evidence="2">The sequence shown here is derived from an EMBL/GenBank/DDBJ whole genome shotgun (WGS) entry which is preliminary data.</text>
</comment>
<dbReference type="Pfam" id="PF04293">
    <property type="entry name" value="SpoVR"/>
    <property type="match status" value="1"/>
</dbReference>
<dbReference type="EMBL" id="AUZX01010873">
    <property type="protein sequence ID" value="EQD45475.1"/>
    <property type="molecule type" value="Genomic_DNA"/>
</dbReference>
<name>T1ATX2_9ZZZZ</name>
<proteinExistence type="predicted"/>
<evidence type="ECO:0000259" key="1">
    <source>
        <dbReference type="Pfam" id="PF04293"/>
    </source>
</evidence>
<dbReference type="AlphaFoldDB" id="T1ATX2"/>
<organism evidence="2">
    <name type="scientific">mine drainage metagenome</name>
    <dbReference type="NCBI Taxonomy" id="410659"/>
    <lineage>
        <taxon>unclassified sequences</taxon>
        <taxon>metagenomes</taxon>
        <taxon>ecological metagenomes</taxon>
    </lineage>
</organism>
<gene>
    <name evidence="2" type="ORF">B1A_14807</name>
</gene>
<reference evidence="2" key="1">
    <citation type="submission" date="2013-08" db="EMBL/GenBank/DDBJ databases">
        <authorList>
            <person name="Mendez C."/>
            <person name="Richter M."/>
            <person name="Ferrer M."/>
            <person name="Sanchez J."/>
        </authorList>
    </citation>
    <scope>NUCLEOTIDE SEQUENCE</scope>
</reference>
<feature type="non-terminal residue" evidence="2">
    <location>
        <position position="69"/>
    </location>
</feature>
<reference evidence="2" key="2">
    <citation type="journal article" date="2014" name="ISME J.">
        <title>Microbial stratification in low pH oxic and suboxic macroscopic growths along an acid mine drainage.</title>
        <authorList>
            <person name="Mendez-Garcia C."/>
            <person name="Mesa V."/>
            <person name="Sprenger R.R."/>
            <person name="Richter M."/>
            <person name="Diez M.S."/>
            <person name="Solano J."/>
            <person name="Bargiela R."/>
            <person name="Golyshina O.V."/>
            <person name="Manteca A."/>
            <person name="Ramos J.L."/>
            <person name="Gallego J.R."/>
            <person name="Llorente I."/>
            <person name="Martins Dos Santos V.A."/>
            <person name="Jensen O.N."/>
            <person name="Pelaez A.I."/>
            <person name="Sanchez J."/>
            <person name="Ferrer M."/>
        </authorList>
    </citation>
    <scope>NUCLEOTIDE SEQUENCE</scope>
</reference>